<dbReference type="AlphaFoldDB" id="A0A3M7CKJ5"/>
<dbReference type="InterPro" id="IPR009598">
    <property type="entry name" value="BCALP"/>
</dbReference>
<proteinExistence type="predicted"/>
<dbReference type="PANTHER" id="PTHR13259">
    <property type="entry name" value="BLADDER CANCER 10 KD PROTEIN HOMOLOG"/>
    <property type="match status" value="1"/>
</dbReference>
<feature type="chain" id="PRO_5018287120" evidence="5">
    <location>
        <begin position="23"/>
        <end position="157"/>
    </location>
</feature>
<comment type="subcellular location">
    <subcellularLocation>
        <location evidence="1">Membrane</location>
    </subcellularLocation>
</comment>
<keyword evidence="3" id="KW-1133">Transmembrane helix</keyword>
<dbReference type="GO" id="GO:0016020">
    <property type="term" value="C:membrane"/>
    <property type="evidence" value="ECO:0007669"/>
    <property type="project" value="UniProtKB-SubCell"/>
</dbReference>
<keyword evidence="5" id="KW-0732">Signal</keyword>
<evidence type="ECO:0000256" key="3">
    <source>
        <dbReference type="ARBA" id="ARBA00022989"/>
    </source>
</evidence>
<evidence type="ECO:0000256" key="2">
    <source>
        <dbReference type="ARBA" id="ARBA00022692"/>
    </source>
</evidence>
<comment type="caution">
    <text evidence="6">The sequence shown here is derived from an EMBL/GenBank/DDBJ whole genome shotgun (WGS) entry which is preliminary data.</text>
</comment>
<evidence type="ECO:0000256" key="4">
    <source>
        <dbReference type="ARBA" id="ARBA00023136"/>
    </source>
</evidence>
<feature type="signal peptide" evidence="5">
    <location>
        <begin position="1"/>
        <end position="22"/>
    </location>
</feature>
<evidence type="ECO:0000256" key="1">
    <source>
        <dbReference type="ARBA" id="ARBA00004370"/>
    </source>
</evidence>
<dbReference type="EMBL" id="QWIN01000388">
    <property type="protein sequence ID" value="RMY52595.1"/>
    <property type="molecule type" value="Genomic_DNA"/>
</dbReference>
<evidence type="ECO:0000313" key="7">
    <source>
        <dbReference type="Proteomes" id="UP000270230"/>
    </source>
</evidence>
<reference evidence="6 7" key="1">
    <citation type="journal article" date="2018" name="BMC Genomics">
        <title>Genomic evidence for intraspecific hybridization in a clonal and extremely halotolerant yeast.</title>
        <authorList>
            <person name="Gostincar C."/>
            <person name="Stajich J.E."/>
            <person name="Zupancic J."/>
            <person name="Zalar P."/>
            <person name="Gunde-Cimerman N."/>
        </authorList>
    </citation>
    <scope>NUCLEOTIDE SEQUENCE [LARGE SCALE GENOMIC DNA]</scope>
    <source>
        <strain evidence="6 7">EXF-151</strain>
    </source>
</reference>
<dbReference type="SMART" id="SM01396">
    <property type="entry name" value="BC10"/>
    <property type="match status" value="1"/>
</dbReference>
<dbReference type="PANTHER" id="PTHR13259:SF1">
    <property type="entry name" value="BLADDER CANCER-ASSOCIATED PROTEIN"/>
    <property type="match status" value="1"/>
</dbReference>
<gene>
    <name evidence="6" type="ORF">D0865_05699</name>
</gene>
<evidence type="ECO:0000256" key="5">
    <source>
        <dbReference type="SAM" id="SignalP"/>
    </source>
</evidence>
<name>A0A3M7CKJ5_HORWE</name>
<keyword evidence="2" id="KW-0812">Transmembrane</keyword>
<organism evidence="6 7">
    <name type="scientific">Hortaea werneckii</name>
    <name type="common">Black yeast</name>
    <name type="synonym">Cladosporium werneckii</name>
    <dbReference type="NCBI Taxonomy" id="91943"/>
    <lineage>
        <taxon>Eukaryota</taxon>
        <taxon>Fungi</taxon>
        <taxon>Dikarya</taxon>
        <taxon>Ascomycota</taxon>
        <taxon>Pezizomycotina</taxon>
        <taxon>Dothideomycetes</taxon>
        <taxon>Dothideomycetidae</taxon>
        <taxon>Mycosphaerellales</taxon>
        <taxon>Teratosphaeriaceae</taxon>
        <taxon>Hortaea</taxon>
    </lineage>
</organism>
<protein>
    <submittedName>
        <fullName evidence="6">Uncharacterized protein</fullName>
    </submittedName>
</protein>
<dbReference type="OrthoDB" id="5563033at2759"/>
<dbReference type="VEuPathDB" id="FungiDB:BTJ68_05218"/>
<dbReference type="Pfam" id="PF06726">
    <property type="entry name" value="BC10"/>
    <property type="match status" value="1"/>
</dbReference>
<keyword evidence="4" id="KW-0472">Membrane</keyword>
<dbReference type="Proteomes" id="UP000270230">
    <property type="component" value="Unassembled WGS sequence"/>
</dbReference>
<sequence length="157" mass="16867">MFCLRSWLGLLVFLSNAPPVYVALYILGNFALQRPCVYCSILLTILCFSLLDFSSDWFEPRWQPTAPVSETLSHALSGNATLQEMVWETAGLAVSALNGTGGSLASAAIDGARRKLTGGENATVTAATTANGFELLRTVVEKRGGIRIPCVDVTIRL</sequence>
<accession>A0A3M7CKJ5</accession>
<evidence type="ECO:0000313" key="6">
    <source>
        <dbReference type="EMBL" id="RMY52595.1"/>
    </source>
</evidence>